<dbReference type="EMBL" id="GBXM01005368">
    <property type="protein sequence ID" value="JAI03210.1"/>
    <property type="molecule type" value="Transcribed_RNA"/>
</dbReference>
<accession>A0A0E9XKK5</accession>
<evidence type="ECO:0000313" key="1">
    <source>
        <dbReference type="EMBL" id="JAI03210.1"/>
    </source>
</evidence>
<reference evidence="1" key="2">
    <citation type="journal article" date="2015" name="Fish Shellfish Immunol.">
        <title>Early steps in the European eel (Anguilla anguilla)-Vibrio vulnificus interaction in the gills: Role of the RtxA13 toxin.</title>
        <authorList>
            <person name="Callol A."/>
            <person name="Pajuelo D."/>
            <person name="Ebbesson L."/>
            <person name="Teles M."/>
            <person name="MacKenzie S."/>
            <person name="Amaro C."/>
        </authorList>
    </citation>
    <scope>NUCLEOTIDE SEQUENCE</scope>
</reference>
<name>A0A0E9XKK5_ANGAN</name>
<sequence length="15" mass="1718">MRLGDEGLTLRTWVA</sequence>
<reference evidence="1" key="1">
    <citation type="submission" date="2014-11" db="EMBL/GenBank/DDBJ databases">
        <authorList>
            <person name="Amaro Gonzalez C."/>
        </authorList>
    </citation>
    <scope>NUCLEOTIDE SEQUENCE</scope>
</reference>
<proteinExistence type="predicted"/>
<protein>
    <submittedName>
        <fullName evidence="1">Uncharacterized protein</fullName>
    </submittedName>
</protein>
<organism evidence="1">
    <name type="scientific">Anguilla anguilla</name>
    <name type="common">European freshwater eel</name>
    <name type="synonym">Muraena anguilla</name>
    <dbReference type="NCBI Taxonomy" id="7936"/>
    <lineage>
        <taxon>Eukaryota</taxon>
        <taxon>Metazoa</taxon>
        <taxon>Chordata</taxon>
        <taxon>Craniata</taxon>
        <taxon>Vertebrata</taxon>
        <taxon>Euteleostomi</taxon>
        <taxon>Actinopterygii</taxon>
        <taxon>Neopterygii</taxon>
        <taxon>Teleostei</taxon>
        <taxon>Anguilliformes</taxon>
        <taxon>Anguillidae</taxon>
        <taxon>Anguilla</taxon>
    </lineage>
</organism>